<keyword evidence="3" id="KW-0444">Lipid biosynthesis</keyword>
<evidence type="ECO:0000313" key="14">
    <source>
        <dbReference type="EMBL" id="KWW13024.1"/>
    </source>
</evidence>
<dbReference type="InterPro" id="IPR017438">
    <property type="entry name" value="ATP-NAD_kinase_N"/>
</dbReference>
<dbReference type="PROSITE" id="PS50146">
    <property type="entry name" value="DAGK"/>
    <property type="match status" value="1"/>
</dbReference>
<dbReference type="InterPro" id="IPR005218">
    <property type="entry name" value="Diacylglycerol/lipid_kinase"/>
</dbReference>
<evidence type="ECO:0000256" key="3">
    <source>
        <dbReference type="ARBA" id="ARBA00022516"/>
    </source>
</evidence>
<dbReference type="SMART" id="SM00046">
    <property type="entry name" value="DAGKc"/>
    <property type="match status" value="1"/>
</dbReference>
<dbReference type="AlphaFoldDB" id="A0A109MU13"/>
<evidence type="ECO:0000259" key="13">
    <source>
        <dbReference type="PROSITE" id="PS50146"/>
    </source>
</evidence>
<evidence type="ECO:0000256" key="6">
    <source>
        <dbReference type="ARBA" id="ARBA00022741"/>
    </source>
</evidence>
<evidence type="ECO:0000256" key="11">
    <source>
        <dbReference type="ARBA" id="ARBA00023209"/>
    </source>
</evidence>
<keyword evidence="10" id="KW-0443">Lipid metabolism</keyword>
<dbReference type="PANTHER" id="PTHR12358">
    <property type="entry name" value="SPHINGOSINE KINASE"/>
    <property type="match status" value="1"/>
</dbReference>
<reference evidence="14 15" key="1">
    <citation type="submission" date="2015-11" db="EMBL/GenBank/DDBJ databases">
        <title>Genome Sequence of Bacillus simplex strain VanAntwerpen2.</title>
        <authorList>
            <person name="Couger M.B."/>
        </authorList>
    </citation>
    <scope>NUCLEOTIDE SEQUENCE [LARGE SCALE GENOMIC DNA]</scope>
    <source>
        <strain evidence="14 15">VanAntwerpen02</strain>
    </source>
</reference>
<dbReference type="EMBL" id="LNNH01000043">
    <property type="protein sequence ID" value="KWW13024.1"/>
    <property type="molecule type" value="Genomic_DNA"/>
</dbReference>
<keyword evidence="8" id="KW-0067">ATP-binding</keyword>
<comment type="similarity">
    <text evidence="2">Belongs to the diacylglycerol/lipid kinase family.</text>
</comment>
<name>A0A109MU13_9BACI</name>
<dbReference type="InterPro" id="IPR050187">
    <property type="entry name" value="Lipid_Phosphate_FormReg"/>
</dbReference>
<sequence length="299" mass="32711">MSKVMIIINPSSGKEKAGKILPNAEKVLGEMYDQVTVLKTKGEGDATEFAKEACAKRYDAVISMGGDGTVNEIVNGLAEQEHRPAFGIIPLGTVNDFARSLGIPLNPEAAIDIIKDRKMKESDIGKINDRYFMNVLAVGPIAEATYNVSVEQKTRLGSFAYFMEGAKAVIKKNPFPLTVEHDQGRWIGEAHLLIATMTNSVGGFERLAPDAEVNDGKLHTFIIKDLSLPLLLKIIPSLIKGEIKEHDEVEYIQTSKLHLSTPEDIKVNIDGDEGFLLPVQATVLHKHLRLLVPDTASAE</sequence>
<accession>A0A109MU13</accession>
<keyword evidence="5" id="KW-0479">Metal-binding</keyword>
<evidence type="ECO:0000256" key="9">
    <source>
        <dbReference type="ARBA" id="ARBA00022842"/>
    </source>
</evidence>
<dbReference type="GO" id="GO:0004143">
    <property type="term" value="F:ATP-dependent diacylglycerol kinase activity"/>
    <property type="evidence" value="ECO:0007669"/>
    <property type="project" value="TreeGrafter"/>
</dbReference>
<dbReference type="Gene3D" id="3.40.50.10330">
    <property type="entry name" value="Probable inorganic polyphosphate/atp-NAD kinase, domain 1"/>
    <property type="match status" value="1"/>
</dbReference>
<gene>
    <name evidence="14" type="ORF">AS888_08785</name>
</gene>
<keyword evidence="4" id="KW-0808">Transferase</keyword>
<dbReference type="NCBIfam" id="TIGR00147">
    <property type="entry name" value="YegS/Rv2252/BmrU family lipid kinase"/>
    <property type="match status" value="1"/>
</dbReference>
<proteinExistence type="inferred from homology"/>
<evidence type="ECO:0000256" key="5">
    <source>
        <dbReference type="ARBA" id="ARBA00022723"/>
    </source>
</evidence>
<comment type="caution">
    <text evidence="14">The sequence shown here is derived from an EMBL/GenBank/DDBJ whole genome shotgun (WGS) entry which is preliminary data.</text>
</comment>
<dbReference type="GO" id="GO:0008654">
    <property type="term" value="P:phospholipid biosynthetic process"/>
    <property type="evidence" value="ECO:0007669"/>
    <property type="project" value="UniProtKB-KW"/>
</dbReference>
<comment type="cofactor">
    <cofactor evidence="1">
        <name>Mg(2+)</name>
        <dbReference type="ChEBI" id="CHEBI:18420"/>
    </cofactor>
</comment>
<dbReference type="RefSeq" id="WP_061143797.1">
    <property type="nucleotide sequence ID" value="NZ_LNNH01000043.1"/>
</dbReference>
<feature type="domain" description="DAGKc" evidence="13">
    <location>
        <begin position="1"/>
        <end position="131"/>
    </location>
</feature>
<dbReference type="InterPro" id="IPR045540">
    <property type="entry name" value="YegS/DAGK_C"/>
</dbReference>
<keyword evidence="6" id="KW-0547">Nucleotide-binding</keyword>
<dbReference type="Pfam" id="PF00781">
    <property type="entry name" value="DAGK_cat"/>
    <property type="match status" value="1"/>
</dbReference>
<evidence type="ECO:0000256" key="1">
    <source>
        <dbReference type="ARBA" id="ARBA00001946"/>
    </source>
</evidence>
<dbReference type="InterPro" id="IPR016064">
    <property type="entry name" value="NAD/diacylglycerol_kinase_sf"/>
</dbReference>
<evidence type="ECO:0000256" key="4">
    <source>
        <dbReference type="ARBA" id="ARBA00022679"/>
    </source>
</evidence>
<keyword evidence="12" id="KW-1208">Phospholipid metabolism</keyword>
<evidence type="ECO:0000256" key="7">
    <source>
        <dbReference type="ARBA" id="ARBA00022777"/>
    </source>
</evidence>
<keyword evidence="15" id="KW-1185">Reference proteome</keyword>
<dbReference type="Pfam" id="PF19279">
    <property type="entry name" value="YegS_C"/>
    <property type="match status" value="1"/>
</dbReference>
<dbReference type="SUPFAM" id="SSF111331">
    <property type="entry name" value="NAD kinase/diacylglycerol kinase-like"/>
    <property type="match status" value="1"/>
</dbReference>
<dbReference type="GO" id="GO:0005524">
    <property type="term" value="F:ATP binding"/>
    <property type="evidence" value="ECO:0007669"/>
    <property type="project" value="UniProtKB-KW"/>
</dbReference>
<dbReference type="InterPro" id="IPR001206">
    <property type="entry name" value="Diacylglycerol_kinase_cat_dom"/>
</dbReference>
<evidence type="ECO:0000256" key="12">
    <source>
        <dbReference type="ARBA" id="ARBA00023264"/>
    </source>
</evidence>
<evidence type="ECO:0000313" key="15">
    <source>
        <dbReference type="Proteomes" id="UP000064189"/>
    </source>
</evidence>
<dbReference type="GO" id="GO:0005886">
    <property type="term" value="C:plasma membrane"/>
    <property type="evidence" value="ECO:0007669"/>
    <property type="project" value="TreeGrafter"/>
</dbReference>
<keyword evidence="11" id="KW-0594">Phospholipid biosynthesis</keyword>
<evidence type="ECO:0000256" key="10">
    <source>
        <dbReference type="ARBA" id="ARBA00023098"/>
    </source>
</evidence>
<protein>
    <recommendedName>
        <fullName evidence="13">DAGKc domain-containing protein</fullName>
    </recommendedName>
</protein>
<organism evidence="14 15">
    <name type="scientific">Peribacillus simplex</name>
    <dbReference type="NCBI Taxonomy" id="1478"/>
    <lineage>
        <taxon>Bacteria</taxon>
        <taxon>Bacillati</taxon>
        <taxon>Bacillota</taxon>
        <taxon>Bacilli</taxon>
        <taxon>Bacillales</taxon>
        <taxon>Bacillaceae</taxon>
        <taxon>Peribacillus</taxon>
    </lineage>
</organism>
<dbReference type="Gene3D" id="2.60.200.40">
    <property type="match status" value="1"/>
</dbReference>
<dbReference type="Proteomes" id="UP000064189">
    <property type="component" value="Unassembled WGS sequence"/>
</dbReference>
<evidence type="ECO:0000256" key="2">
    <source>
        <dbReference type="ARBA" id="ARBA00005983"/>
    </source>
</evidence>
<dbReference type="PANTHER" id="PTHR12358:SF106">
    <property type="entry name" value="LIPID KINASE YEGS"/>
    <property type="match status" value="1"/>
</dbReference>
<keyword evidence="9" id="KW-0460">Magnesium</keyword>
<dbReference type="GO" id="GO:0046872">
    <property type="term" value="F:metal ion binding"/>
    <property type="evidence" value="ECO:0007669"/>
    <property type="project" value="UniProtKB-KW"/>
</dbReference>
<keyword evidence="7" id="KW-0418">Kinase</keyword>
<evidence type="ECO:0000256" key="8">
    <source>
        <dbReference type="ARBA" id="ARBA00022840"/>
    </source>
</evidence>